<evidence type="ECO:0000259" key="2">
    <source>
        <dbReference type="Pfam" id="PF13649"/>
    </source>
</evidence>
<feature type="domain" description="Methyltransferase" evidence="2">
    <location>
        <begin position="149"/>
        <end position="242"/>
    </location>
</feature>
<evidence type="ECO:0000313" key="3">
    <source>
        <dbReference type="EMBL" id="CAG8638126.1"/>
    </source>
</evidence>
<evidence type="ECO:0000256" key="1">
    <source>
        <dbReference type="SAM" id="MobiDB-lite"/>
    </source>
</evidence>
<dbReference type="EMBL" id="CAJVPS010007806">
    <property type="protein sequence ID" value="CAG8638126.1"/>
    <property type="molecule type" value="Genomic_DNA"/>
</dbReference>
<feature type="compositionally biased region" description="Acidic residues" evidence="1">
    <location>
        <begin position="73"/>
        <end position="82"/>
    </location>
</feature>
<keyword evidence="4" id="KW-1185">Reference proteome</keyword>
<dbReference type="OrthoDB" id="2013972at2759"/>
<dbReference type="CDD" id="cd02440">
    <property type="entry name" value="AdoMet_MTases"/>
    <property type="match status" value="1"/>
</dbReference>
<evidence type="ECO:0000313" key="4">
    <source>
        <dbReference type="Proteomes" id="UP000789508"/>
    </source>
</evidence>
<dbReference type="InterPro" id="IPR029063">
    <property type="entry name" value="SAM-dependent_MTases_sf"/>
</dbReference>
<dbReference type="InterPro" id="IPR041698">
    <property type="entry name" value="Methyltransf_25"/>
</dbReference>
<dbReference type="Gene3D" id="3.40.50.150">
    <property type="entry name" value="Vaccinia Virus protein VP39"/>
    <property type="match status" value="1"/>
</dbReference>
<dbReference type="AlphaFoldDB" id="A0A9N9DFD3"/>
<reference evidence="3" key="1">
    <citation type="submission" date="2021-06" db="EMBL/GenBank/DDBJ databases">
        <authorList>
            <person name="Kallberg Y."/>
            <person name="Tangrot J."/>
            <person name="Rosling A."/>
        </authorList>
    </citation>
    <scope>NUCLEOTIDE SEQUENCE</scope>
    <source>
        <strain evidence="3">FL130A</strain>
    </source>
</reference>
<feature type="compositionally biased region" description="Low complexity" evidence="1">
    <location>
        <begin position="105"/>
        <end position="114"/>
    </location>
</feature>
<sequence length="378" mass="42973">MSTDSIALGTPVYTLHNSMVPRAIPLKNSDIFTLLENSSEKSLISRDNSQIKTSPFFSNKAYASQVEIKVDLPSDDENDDDLSSPTVRRQVTEKTSQDDIDADRQSISSQSEENSINRKELHHMVMKHIWKSNYSAPIKKQLSQGGLKVLDVGCGTGAWLDEMSAENPKSTFTGMDINSSGFEIENQHGNAGFFEYNLLDGLPFQDNTFDYVHQSFLNLFLTEKQWKEIVIKELVRVCKPGGYIELFESDLQYINAGEATHTINRFFRSAYKRRGINPVMCTHLVRLLEETKVMTKITVEERLIPLGVRKGLISKMATEGIIKSLQSARDVLSNLMKYSLEEYDNACEIIRREYDEHKTKIPTCRIWAQKISNNNHAT</sequence>
<feature type="region of interest" description="Disordered" evidence="1">
    <location>
        <begin position="71"/>
        <end position="118"/>
    </location>
</feature>
<gene>
    <name evidence="3" type="ORF">ALEPTO_LOCUS9617</name>
</gene>
<comment type="caution">
    <text evidence="3">The sequence shown here is derived from an EMBL/GenBank/DDBJ whole genome shotgun (WGS) entry which is preliminary data.</text>
</comment>
<dbReference type="Proteomes" id="UP000789508">
    <property type="component" value="Unassembled WGS sequence"/>
</dbReference>
<dbReference type="PANTHER" id="PTHR43591">
    <property type="entry name" value="METHYLTRANSFERASE"/>
    <property type="match status" value="1"/>
</dbReference>
<dbReference type="SUPFAM" id="SSF53335">
    <property type="entry name" value="S-adenosyl-L-methionine-dependent methyltransferases"/>
    <property type="match status" value="1"/>
</dbReference>
<accession>A0A9N9DFD3</accession>
<name>A0A9N9DFD3_9GLOM</name>
<dbReference type="Pfam" id="PF13649">
    <property type="entry name" value="Methyltransf_25"/>
    <property type="match status" value="1"/>
</dbReference>
<protein>
    <submittedName>
        <fullName evidence="3">2435_t:CDS:1</fullName>
    </submittedName>
</protein>
<organism evidence="3 4">
    <name type="scientific">Ambispora leptoticha</name>
    <dbReference type="NCBI Taxonomy" id="144679"/>
    <lineage>
        <taxon>Eukaryota</taxon>
        <taxon>Fungi</taxon>
        <taxon>Fungi incertae sedis</taxon>
        <taxon>Mucoromycota</taxon>
        <taxon>Glomeromycotina</taxon>
        <taxon>Glomeromycetes</taxon>
        <taxon>Archaeosporales</taxon>
        <taxon>Ambisporaceae</taxon>
        <taxon>Ambispora</taxon>
    </lineage>
</organism>
<proteinExistence type="predicted"/>